<dbReference type="Gene3D" id="2.60.40.3340">
    <property type="entry name" value="Domain of unknown function DUF4426"/>
    <property type="match status" value="1"/>
</dbReference>
<protein>
    <recommendedName>
        <fullName evidence="2">DUF4426 domain-containing protein</fullName>
    </recommendedName>
</protein>
<comment type="caution">
    <text evidence="3">The sequence shown here is derived from an EMBL/GenBank/DDBJ whole genome shotgun (WGS) entry which is preliminary data.</text>
</comment>
<dbReference type="Pfam" id="PF14467">
    <property type="entry name" value="DUF4426"/>
    <property type="match status" value="1"/>
</dbReference>
<sequence>MATRSTFLAWGLGLLLMLSAGLVSAQQFEQVGNYQIHYSAVNTSFLPADVAAAYDIQRSQIQALLNISVREELEDGSTRPVNATVNGNVGNLAGQLQSLSFRTVRDDDAIYHLATFRIQEDEPMRFNLNVTYDRNQEPASINFVQRFYIDR</sequence>
<feature type="chain" id="PRO_5045040093" description="DUF4426 domain-containing protein" evidence="1">
    <location>
        <begin position="26"/>
        <end position="151"/>
    </location>
</feature>
<accession>A0ABQ2YJX2</accession>
<dbReference type="Proteomes" id="UP000653056">
    <property type="component" value="Unassembled WGS sequence"/>
</dbReference>
<dbReference type="RefSeq" id="WP_189466974.1">
    <property type="nucleotide sequence ID" value="NZ_BMXS01000003.1"/>
</dbReference>
<keyword evidence="4" id="KW-1185">Reference proteome</keyword>
<evidence type="ECO:0000313" key="3">
    <source>
        <dbReference type="EMBL" id="GGX85461.1"/>
    </source>
</evidence>
<gene>
    <name evidence="3" type="ORF">GCM10007160_11090</name>
</gene>
<evidence type="ECO:0000259" key="2">
    <source>
        <dbReference type="Pfam" id="PF14467"/>
    </source>
</evidence>
<proteinExistence type="predicted"/>
<reference evidence="4" key="1">
    <citation type="journal article" date="2019" name="Int. J. Syst. Evol. Microbiol.">
        <title>The Global Catalogue of Microorganisms (GCM) 10K type strain sequencing project: providing services to taxonomists for standard genome sequencing and annotation.</title>
        <authorList>
            <consortium name="The Broad Institute Genomics Platform"/>
            <consortium name="The Broad Institute Genome Sequencing Center for Infectious Disease"/>
            <person name="Wu L."/>
            <person name="Ma J."/>
        </authorList>
    </citation>
    <scope>NUCLEOTIDE SEQUENCE [LARGE SCALE GENOMIC DNA]</scope>
    <source>
        <strain evidence="4">KCTC 22228</strain>
    </source>
</reference>
<organism evidence="3 4">
    <name type="scientific">Litchfieldella qijiaojingensis</name>
    <dbReference type="NCBI Taxonomy" id="980347"/>
    <lineage>
        <taxon>Bacteria</taxon>
        <taxon>Pseudomonadati</taxon>
        <taxon>Pseudomonadota</taxon>
        <taxon>Gammaproteobacteria</taxon>
        <taxon>Oceanospirillales</taxon>
        <taxon>Halomonadaceae</taxon>
        <taxon>Litchfieldella</taxon>
    </lineage>
</organism>
<name>A0ABQ2YJX2_9GAMM</name>
<dbReference type="EMBL" id="BMXS01000003">
    <property type="protein sequence ID" value="GGX85461.1"/>
    <property type="molecule type" value="Genomic_DNA"/>
</dbReference>
<evidence type="ECO:0000256" key="1">
    <source>
        <dbReference type="SAM" id="SignalP"/>
    </source>
</evidence>
<feature type="domain" description="DUF4426" evidence="2">
    <location>
        <begin position="29"/>
        <end position="150"/>
    </location>
</feature>
<keyword evidence="1" id="KW-0732">Signal</keyword>
<evidence type="ECO:0000313" key="4">
    <source>
        <dbReference type="Proteomes" id="UP000653056"/>
    </source>
</evidence>
<feature type="signal peptide" evidence="1">
    <location>
        <begin position="1"/>
        <end position="25"/>
    </location>
</feature>
<dbReference type="InterPro" id="IPR025218">
    <property type="entry name" value="DUF4426"/>
</dbReference>